<dbReference type="AlphaFoldDB" id="A0A345NNB2"/>
<dbReference type="GO" id="GO:0006777">
    <property type="term" value="P:Mo-molybdopterin cofactor biosynthetic process"/>
    <property type="evidence" value="ECO:0007669"/>
    <property type="project" value="UniProtKB-KW"/>
</dbReference>
<dbReference type="Proteomes" id="UP000253790">
    <property type="component" value="Chromosome"/>
</dbReference>
<dbReference type="EMBL" id="CP031229">
    <property type="protein sequence ID" value="AXH96520.1"/>
    <property type="molecule type" value="Genomic_DNA"/>
</dbReference>
<dbReference type="InterPro" id="IPR001453">
    <property type="entry name" value="MoaB/Mog_dom"/>
</dbReference>
<dbReference type="UniPathway" id="UPA00344"/>
<keyword evidence="6" id="KW-1185">Reference proteome</keyword>
<evidence type="ECO:0000256" key="1">
    <source>
        <dbReference type="ARBA" id="ARBA00005046"/>
    </source>
</evidence>
<organism evidence="5 6">
    <name type="scientific">Ornithinimicrobium avium</name>
    <dbReference type="NCBI Taxonomy" id="2283195"/>
    <lineage>
        <taxon>Bacteria</taxon>
        <taxon>Bacillati</taxon>
        <taxon>Actinomycetota</taxon>
        <taxon>Actinomycetes</taxon>
        <taxon>Micrococcales</taxon>
        <taxon>Ornithinimicrobiaceae</taxon>
        <taxon>Ornithinimicrobium</taxon>
    </lineage>
</organism>
<reference evidence="5 6" key="1">
    <citation type="submission" date="2018-07" db="EMBL/GenBank/DDBJ databases">
        <title>Complete genome sequencing of Ornithinimicrobium sp. AMA3305.</title>
        <authorList>
            <person name="Bae J.-W."/>
        </authorList>
    </citation>
    <scope>NUCLEOTIDE SEQUENCE [LARGE SCALE GENOMIC DNA]</scope>
    <source>
        <strain evidence="5 6">AMA3305</strain>
    </source>
</reference>
<evidence type="ECO:0000259" key="4">
    <source>
        <dbReference type="SMART" id="SM00852"/>
    </source>
</evidence>
<dbReference type="CDD" id="cd00886">
    <property type="entry name" value="MogA_MoaB"/>
    <property type="match status" value="1"/>
</dbReference>
<dbReference type="KEGG" id="orn:DV701_10620"/>
<dbReference type="InterPro" id="IPR036425">
    <property type="entry name" value="MoaB/Mog-like_dom_sf"/>
</dbReference>
<keyword evidence="2" id="KW-0501">Molybdenum cofactor biosynthesis</keyword>
<dbReference type="Gene3D" id="3.40.980.10">
    <property type="entry name" value="MoaB/Mog-like domain"/>
    <property type="match status" value="1"/>
</dbReference>
<dbReference type="NCBIfam" id="TIGR00177">
    <property type="entry name" value="molyb_syn"/>
    <property type="match status" value="1"/>
</dbReference>
<name>A0A345NNB2_9MICO</name>
<proteinExistence type="predicted"/>
<accession>A0A345NNB2</accession>
<dbReference type="PANTHER" id="PTHR43764:SF1">
    <property type="entry name" value="MOLYBDOPTERIN MOLYBDOTRANSFERASE"/>
    <property type="match status" value="1"/>
</dbReference>
<dbReference type="SUPFAM" id="SSF53218">
    <property type="entry name" value="Molybdenum cofactor biosynthesis proteins"/>
    <property type="match status" value="1"/>
</dbReference>
<feature type="domain" description="MoaB/Mog" evidence="4">
    <location>
        <begin position="12"/>
        <end position="163"/>
    </location>
</feature>
<protein>
    <submittedName>
        <fullName evidence="5">MogA/MoaB family molybdenum cofactor biosynthesis protein</fullName>
    </submittedName>
</protein>
<dbReference type="PROSITE" id="PS01078">
    <property type="entry name" value="MOCF_BIOSYNTHESIS_1"/>
    <property type="match status" value="1"/>
</dbReference>
<dbReference type="OrthoDB" id="9794429at2"/>
<dbReference type="PANTHER" id="PTHR43764">
    <property type="entry name" value="MOLYBDENUM COFACTOR BIOSYNTHESIS"/>
    <property type="match status" value="1"/>
</dbReference>
<gene>
    <name evidence="5" type="ORF">DV701_10620</name>
</gene>
<comment type="pathway">
    <text evidence="1">Cofactor biosynthesis; molybdopterin biosynthesis.</text>
</comment>
<feature type="compositionally biased region" description="Basic and acidic residues" evidence="3">
    <location>
        <begin position="19"/>
        <end position="28"/>
    </location>
</feature>
<sequence length="172" mass="17869">MTSPSPAARPATAITVSDRSSDGRREDESGRVLVTALRTYGYAVDEPVVVPDGVESVAAALRGAVGQRHRLVVTTGGTGMGPRDLTPEATRQVITRDNPGLAELLRHEGARHTPYAAASRGVVGVVDWPDDVGVGGTLVVNLPGRPSAVQEGMDVLGPLLEHLIDQVAGGDH</sequence>
<feature type="region of interest" description="Disordered" evidence="3">
    <location>
        <begin position="1"/>
        <end position="28"/>
    </location>
</feature>
<evidence type="ECO:0000313" key="6">
    <source>
        <dbReference type="Proteomes" id="UP000253790"/>
    </source>
</evidence>
<dbReference type="InterPro" id="IPR008284">
    <property type="entry name" value="MoCF_biosynth_CS"/>
</dbReference>
<evidence type="ECO:0000313" key="5">
    <source>
        <dbReference type="EMBL" id="AXH96520.1"/>
    </source>
</evidence>
<dbReference type="RefSeq" id="WP_114928285.1">
    <property type="nucleotide sequence ID" value="NZ_CP031229.1"/>
</dbReference>
<feature type="compositionally biased region" description="Low complexity" evidence="3">
    <location>
        <begin position="1"/>
        <end position="13"/>
    </location>
</feature>
<dbReference type="InterPro" id="IPR051920">
    <property type="entry name" value="MPT_Adenylyltrnsfr/MoaC-Rel"/>
</dbReference>
<evidence type="ECO:0000256" key="2">
    <source>
        <dbReference type="ARBA" id="ARBA00023150"/>
    </source>
</evidence>
<dbReference type="SMART" id="SM00852">
    <property type="entry name" value="MoCF_biosynth"/>
    <property type="match status" value="1"/>
</dbReference>
<dbReference type="Pfam" id="PF00994">
    <property type="entry name" value="MoCF_biosynth"/>
    <property type="match status" value="1"/>
</dbReference>
<evidence type="ECO:0000256" key="3">
    <source>
        <dbReference type="SAM" id="MobiDB-lite"/>
    </source>
</evidence>